<dbReference type="EMBL" id="NJEU01000576">
    <property type="protein sequence ID" value="PHH72541.1"/>
    <property type="molecule type" value="Genomic_DNA"/>
</dbReference>
<keyword evidence="4 5" id="KW-0472">Membrane</keyword>
<evidence type="ECO:0000256" key="5">
    <source>
        <dbReference type="SAM" id="Phobius"/>
    </source>
</evidence>
<dbReference type="OrthoDB" id="2544694at2759"/>
<dbReference type="InterPro" id="IPR050360">
    <property type="entry name" value="MFS_Sugar_Transporters"/>
</dbReference>
<keyword evidence="3 5" id="KW-1133">Transmembrane helix</keyword>
<organism evidence="6 7">
    <name type="scientific">Ophiocordyceps australis</name>
    <dbReference type="NCBI Taxonomy" id="1399860"/>
    <lineage>
        <taxon>Eukaryota</taxon>
        <taxon>Fungi</taxon>
        <taxon>Dikarya</taxon>
        <taxon>Ascomycota</taxon>
        <taxon>Pezizomycotina</taxon>
        <taxon>Sordariomycetes</taxon>
        <taxon>Hypocreomycetidae</taxon>
        <taxon>Hypocreales</taxon>
        <taxon>Ophiocordycipitaceae</taxon>
        <taxon>Ophiocordyceps</taxon>
    </lineage>
</organism>
<dbReference type="AlphaFoldDB" id="A0A2C5Z048"/>
<dbReference type="Pfam" id="PF00083">
    <property type="entry name" value="Sugar_tr"/>
    <property type="match status" value="1"/>
</dbReference>
<evidence type="ECO:0000256" key="1">
    <source>
        <dbReference type="ARBA" id="ARBA00004141"/>
    </source>
</evidence>
<dbReference type="Gene3D" id="1.20.1250.20">
    <property type="entry name" value="MFS general substrate transporter like domains"/>
    <property type="match status" value="1"/>
</dbReference>
<dbReference type="GO" id="GO:0016020">
    <property type="term" value="C:membrane"/>
    <property type="evidence" value="ECO:0007669"/>
    <property type="project" value="UniProtKB-SubCell"/>
</dbReference>
<dbReference type="GO" id="GO:0005351">
    <property type="term" value="F:carbohydrate:proton symporter activity"/>
    <property type="evidence" value="ECO:0007669"/>
    <property type="project" value="TreeGrafter"/>
</dbReference>
<keyword evidence="2 5" id="KW-0812">Transmembrane</keyword>
<evidence type="ECO:0000313" key="6">
    <source>
        <dbReference type="EMBL" id="PHH72541.1"/>
    </source>
</evidence>
<feature type="transmembrane region" description="Helical" evidence="5">
    <location>
        <begin position="66"/>
        <end position="84"/>
    </location>
</feature>
<dbReference type="PANTHER" id="PTHR48022">
    <property type="entry name" value="PLASTIDIC GLUCOSE TRANSPORTER 4"/>
    <property type="match status" value="1"/>
</dbReference>
<comment type="subcellular location">
    <subcellularLocation>
        <location evidence="1">Membrane</location>
        <topology evidence="1">Multi-pass membrane protein</topology>
    </subcellularLocation>
</comment>
<dbReference type="InterPro" id="IPR005828">
    <property type="entry name" value="MFS_sugar_transport-like"/>
</dbReference>
<evidence type="ECO:0008006" key="8">
    <source>
        <dbReference type="Google" id="ProtNLM"/>
    </source>
</evidence>
<dbReference type="PANTHER" id="PTHR48022:SF78">
    <property type="entry name" value="MONOSACCHARIDE TRANSPORTER, PUTATIVE (AFU_ORTHOLOGUE AFUA_2G02110)-RELATED"/>
    <property type="match status" value="1"/>
</dbReference>
<evidence type="ECO:0000256" key="4">
    <source>
        <dbReference type="ARBA" id="ARBA00023136"/>
    </source>
</evidence>
<dbReference type="SUPFAM" id="SSF103473">
    <property type="entry name" value="MFS general substrate transporter"/>
    <property type="match status" value="1"/>
</dbReference>
<gene>
    <name evidence="6" type="ORF">CDD82_5921</name>
</gene>
<evidence type="ECO:0000256" key="3">
    <source>
        <dbReference type="ARBA" id="ARBA00022989"/>
    </source>
</evidence>
<proteinExistence type="predicted"/>
<keyword evidence="7" id="KW-1185">Reference proteome</keyword>
<evidence type="ECO:0000256" key="2">
    <source>
        <dbReference type="ARBA" id="ARBA00022692"/>
    </source>
</evidence>
<sequence>MGFALQWIQQWSGILAIVGWADKLFHLAGFDSYKSLWLSGLVNTIGVPGTAAAALVIDRMGRVKSLVTSFVIQALALFLVAGLIKSAPVGM</sequence>
<accession>A0A2C5Z048</accession>
<comment type="caution">
    <text evidence="6">The sequence shown here is derived from an EMBL/GenBank/DDBJ whole genome shotgun (WGS) entry which is preliminary data.</text>
</comment>
<dbReference type="Proteomes" id="UP000224854">
    <property type="component" value="Unassembled WGS sequence"/>
</dbReference>
<feature type="transmembrane region" description="Helical" evidence="5">
    <location>
        <begin position="36"/>
        <end position="57"/>
    </location>
</feature>
<reference evidence="6 7" key="1">
    <citation type="submission" date="2017-06" db="EMBL/GenBank/DDBJ databases">
        <title>Ant-infecting Ophiocordyceps genomes reveal a high diversity of potential behavioral manipulation genes and a possible major role for enterotoxins.</title>
        <authorList>
            <person name="De Bekker C."/>
            <person name="Evans H.C."/>
            <person name="Brachmann A."/>
            <person name="Hughes D.P."/>
        </authorList>
    </citation>
    <scope>NUCLEOTIDE SEQUENCE [LARGE SCALE GENOMIC DNA]</scope>
    <source>
        <strain evidence="6 7">1348a</strain>
    </source>
</reference>
<protein>
    <recommendedName>
        <fullName evidence="8">Major facilitator superfamily (MFS) profile domain-containing protein</fullName>
    </recommendedName>
</protein>
<name>A0A2C5Z048_9HYPO</name>
<dbReference type="InterPro" id="IPR036259">
    <property type="entry name" value="MFS_trans_sf"/>
</dbReference>
<evidence type="ECO:0000313" key="7">
    <source>
        <dbReference type="Proteomes" id="UP000224854"/>
    </source>
</evidence>